<gene>
    <name evidence="1" type="ORF">JG688_00004477</name>
</gene>
<proteinExistence type="predicted"/>
<sequence>MLGKRVGELRARCWRHHSVACSVQQKSHRIRSQVSKWSATMRCLLSSRAAIIKTSTLAHYSRPMCYPRGLRQTDLLQRLPFNLHLLHTPPCHVSADRPLHEKFIAGRD</sequence>
<name>A0A8J5J9I1_9STRA</name>
<accession>A0A8J5J9I1</accession>
<dbReference type="Proteomes" id="UP000709295">
    <property type="component" value="Unassembled WGS sequence"/>
</dbReference>
<organism evidence="1 2">
    <name type="scientific">Phytophthora aleatoria</name>
    <dbReference type="NCBI Taxonomy" id="2496075"/>
    <lineage>
        <taxon>Eukaryota</taxon>
        <taxon>Sar</taxon>
        <taxon>Stramenopiles</taxon>
        <taxon>Oomycota</taxon>
        <taxon>Peronosporomycetes</taxon>
        <taxon>Peronosporales</taxon>
        <taxon>Peronosporaceae</taxon>
        <taxon>Phytophthora</taxon>
    </lineage>
</organism>
<evidence type="ECO:0000313" key="2">
    <source>
        <dbReference type="Proteomes" id="UP000709295"/>
    </source>
</evidence>
<protein>
    <submittedName>
        <fullName evidence="1">Uncharacterized protein</fullName>
    </submittedName>
</protein>
<evidence type="ECO:0000313" key="1">
    <source>
        <dbReference type="EMBL" id="KAG6971303.1"/>
    </source>
</evidence>
<comment type="caution">
    <text evidence="1">The sequence shown here is derived from an EMBL/GenBank/DDBJ whole genome shotgun (WGS) entry which is preliminary data.</text>
</comment>
<dbReference type="EMBL" id="JAENGY010000160">
    <property type="protein sequence ID" value="KAG6971303.1"/>
    <property type="molecule type" value="Genomic_DNA"/>
</dbReference>
<keyword evidence="2" id="KW-1185">Reference proteome</keyword>
<reference evidence="1" key="1">
    <citation type="submission" date="2021-01" db="EMBL/GenBank/DDBJ databases">
        <title>Phytophthora aleatoria, a newly-described species from Pinus radiata is distinct from Phytophthora cactorum isolates based on comparative genomics.</title>
        <authorList>
            <person name="Mcdougal R."/>
            <person name="Panda P."/>
            <person name="Williams N."/>
            <person name="Studholme D.J."/>
        </authorList>
    </citation>
    <scope>NUCLEOTIDE SEQUENCE</scope>
    <source>
        <strain evidence="1">NZFS 4037</strain>
    </source>
</reference>
<dbReference type="AlphaFoldDB" id="A0A8J5J9I1"/>